<protein>
    <submittedName>
        <fullName evidence="4">Transmembrane sensor</fullName>
    </submittedName>
</protein>
<dbReference type="InterPro" id="IPR012373">
    <property type="entry name" value="Ferrdict_sens_TM"/>
</dbReference>
<evidence type="ECO:0000313" key="4">
    <source>
        <dbReference type="EMBL" id="MET3792361.1"/>
    </source>
</evidence>
<comment type="caution">
    <text evidence="4">The sequence shown here is derived from an EMBL/GenBank/DDBJ whole genome shotgun (WGS) entry which is preliminary data.</text>
</comment>
<keyword evidence="1 4" id="KW-0812">Transmembrane</keyword>
<dbReference type="Gene3D" id="2.60.120.1440">
    <property type="match status" value="1"/>
</dbReference>
<dbReference type="EMBL" id="JBEPML010000008">
    <property type="protein sequence ID" value="MET3792361.1"/>
    <property type="molecule type" value="Genomic_DNA"/>
</dbReference>
<proteinExistence type="predicted"/>
<dbReference type="Gene3D" id="3.55.50.30">
    <property type="match status" value="1"/>
</dbReference>
<evidence type="ECO:0000259" key="2">
    <source>
        <dbReference type="Pfam" id="PF04773"/>
    </source>
</evidence>
<accession>A0ABV2MZX0</accession>
<dbReference type="InterPro" id="IPR006860">
    <property type="entry name" value="FecR"/>
</dbReference>
<dbReference type="InterPro" id="IPR032623">
    <property type="entry name" value="FecR_N"/>
</dbReference>
<dbReference type="Pfam" id="PF16220">
    <property type="entry name" value="DUF4880"/>
    <property type="match status" value="1"/>
</dbReference>
<name>A0ABV2MZX0_9HYPH</name>
<evidence type="ECO:0000256" key="1">
    <source>
        <dbReference type="SAM" id="Phobius"/>
    </source>
</evidence>
<evidence type="ECO:0000313" key="5">
    <source>
        <dbReference type="Proteomes" id="UP001549076"/>
    </source>
</evidence>
<feature type="domain" description="FecR protein" evidence="2">
    <location>
        <begin position="134"/>
        <end position="224"/>
    </location>
</feature>
<evidence type="ECO:0000259" key="3">
    <source>
        <dbReference type="Pfam" id="PF16220"/>
    </source>
</evidence>
<dbReference type="Pfam" id="PF04773">
    <property type="entry name" value="FecR"/>
    <property type="match status" value="1"/>
</dbReference>
<keyword evidence="5" id="KW-1185">Reference proteome</keyword>
<dbReference type="PANTHER" id="PTHR30273:SF2">
    <property type="entry name" value="PROTEIN FECR"/>
    <property type="match status" value="1"/>
</dbReference>
<dbReference type="PANTHER" id="PTHR30273">
    <property type="entry name" value="PERIPLASMIC SIGNAL SENSOR AND SIGMA FACTOR ACTIVATOR FECR-RELATED"/>
    <property type="match status" value="1"/>
</dbReference>
<keyword evidence="1" id="KW-0472">Membrane</keyword>
<organism evidence="4 5">
    <name type="scientific">Aquamicrobium terrae</name>
    <dbReference type="NCBI Taxonomy" id="1324945"/>
    <lineage>
        <taxon>Bacteria</taxon>
        <taxon>Pseudomonadati</taxon>
        <taxon>Pseudomonadota</taxon>
        <taxon>Alphaproteobacteria</taxon>
        <taxon>Hyphomicrobiales</taxon>
        <taxon>Phyllobacteriaceae</taxon>
        <taxon>Aquamicrobium</taxon>
    </lineage>
</organism>
<reference evidence="4 5" key="1">
    <citation type="submission" date="2024-06" db="EMBL/GenBank/DDBJ databases">
        <title>Genomic Encyclopedia of Type Strains, Phase IV (KMG-IV): sequencing the most valuable type-strain genomes for metagenomic binning, comparative biology and taxonomic classification.</title>
        <authorList>
            <person name="Goeker M."/>
        </authorList>
    </citation>
    <scope>NUCLEOTIDE SEQUENCE [LARGE SCALE GENOMIC DNA]</scope>
    <source>
        <strain evidence="4 5">DSM 27865</strain>
    </source>
</reference>
<dbReference type="Proteomes" id="UP001549076">
    <property type="component" value="Unassembled WGS sequence"/>
</dbReference>
<feature type="domain" description="FecR N-terminal" evidence="3">
    <location>
        <begin position="23"/>
        <end position="64"/>
    </location>
</feature>
<dbReference type="PIRSF" id="PIRSF018266">
    <property type="entry name" value="FecR"/>
    <property type="match status" value="1"/>
</dbReference>
<feature type="transmembrane region" description="Helical" evidence="1">
    <location>
        <begin position="107"/>
        <end position="126"/>
    </location>
</feature>
<keyword evidence="1" id="KW-1133">Transmembrane helix</keyword>
<dbReference type="RefSeq" id="WP_354195305.1">
    <property type="nucleotide sequence ID" value="NZ_JBEPML010000008.1"/>
</dbReference>
<sequence>MVDDRACGPMPDNGFQHPDPVSDAALDWFVHLQEAPQDRKLREQFQIWLDSDPRHAAAFAKLEAMWTLPELDIASARLAARLDETPKARVVPARRQVRRTGKWTKRLAALAAVMMVAIGIRSYPALMLRWNADHLTATGAQGEFVLPDGSRLMLNTASAVALDFEGQNRSVTLLQGEAFFDVVPDPARPFRVAGAFGDVEVKGTAFSVRTGAEDTVILERGRVEVSRQGDDAGHATLSPGEKVEVSAAGLSPVTGIDAESALAWRTGWVTFQEKPLADVLADLGRYYEGRILTLDGSIGRVRVSGNYRLADPEGAIRSLAEAAGVKVTRLPGGIIILR</sequence>
<gene>
    <name evidence="4" type="ORF">ABID37_002578</name>
</gene>